<keyword evidence="9 16" id="KW-0418">Kinase</keyword>
<comment type="catalytic activity">
    <reaction evidence="1">
        <text>ATP + protein L-histidine = ADP + protein N-phospho-L-histidine.</text>
        <dbReference type="EC" id="2.7.13.3"/>
    </reaction>
</comment>
<gene>
    <name evidence="16" type="ORF">Amal_00303</name>
</gene>
<dbReference type="PROSITE" id="PS50885">
    <property type="entry name" value="HAMP"/>
    <property type="match status" value="1"/>
</dbReference>
<feature type="domain" description="HAMP" evidence="15">
    <location>
        <begin position="19"/>
        <end position="47"/>
    </location>
</feature>
<dbReference type="PANTHER" id="PTHR44936:SF5">
    <property type="entry name" value="SENSOR HISTIDINE KINASE ENVZ"/>
    <property type="match status" value="1"/>
</dbReference>
<keyword evidence="4" id="KW-1003">Cell membrane</keyword>
<dbReference type="SMART" id="SM00387">
    <property type="entry name" value="HATPase_c"/>
    <property type="match status" value="1"/>
</dbReference>
<evidence type="ECO:0000256" key="4">
    <source>
        <dbReference type="ARBA" id="ARBA00022519"/>
    </source>
</evidence>
<dbReference type="CDD" id="cd00075">
    <property type="entry name" value="HATPase"/>
    <property type="match status" value="1"/>
</dbReference>
<evidence type="ECO:0000256" key="12">
    <source>
        <dbReference type="ARBA" id="ARBA00023012"/>
    </source>
</evidence>
<dbReference type="InterPro" id="IPR036890">
    <property type="entry name" value="HATPase_C_sf"/>
</dbReference>
<dbReference type="GO" id="GO:0005886">
    <property type="term" value="C:plasma membrane"/>
    <property type="evidence" value="ECO:0007669"/>
    <property type="project" value="UniProtKB-SubCell"/>
</dbReference>
<keyword evidence="11" id="KW-1133">Transmembrane helix</keyword>
<proteinExistence type="predicted"/>
<comment type="caution">
    <text evidence="16">The sequence shown here is derived from an EMBL/GenBank/DDBJ whole genome shotgun (WGS) entry which is preliminary data.</text>
</comment>
<evidence type="ECO:0000256" key="1">
    <source>
        <dbReference type="ARBA" id="ARBA00000085"/>
    </source>
</evidence>
<dbReference type="Gene3D" id="1.10.287.130">
    <property type="match status" value="1"/>
</dbReference>
<reference evidence="16 17" key="1">
    <citation type="submission" date="2016-03" db="EMBL/GenBank/DDBJ databases">
        <title>Draft genome sequence of Acetobacter malorum CECT 7742, a strain isolated from strawberry vinegar.</title>
        <authorList>
            <person name="Sainz F."/>
            <person name="Mas A."/>
            <person name="Torija M.J."/>
        </authorList>
    </citation>
    <scope>NUCLEOTIDE SEQUENCE [LARGE SCALE GENOMIC DNA]</scope>
    <source>
        <strain evidence="16 17">CECT 7742</strain>
    </source>
</reference>
<evidence type="ECO:0000256" key="6">
    <source>
        <dbReference type="ARBA" id="ARBA00022679"/>
    </source>
</evidence>
<keyword evidence="6" id="KW-0808">Transferase</keyword>
<feature type="domain" description="Histidine kinase" evidence="14">
    <location>
        <begin position="55"/>
        <end position="253"/>
    </location>
</feature>
<keyword evidence="13" id="KW-0472">Membrane</keyword>
<evidence type="ECO:0000259" key="14">
    <source>
        <dbReference type="PROSITE" id="PS50109"/>
    </source>
</evidence>
<dbReference type="Pfam" id="PF00672">
    <property type="entry name" value="HAMP"/>
    <property type="match status" value="1"/>
</dbReference>
<evidence type="ECO:0000256" key="10">
    <source>
        <dbReference type="ARBA" id="ARBA00022840"/>
    </source>
</evidence>
<evidence type="ECO:0000256" key="3">
    <source>
        <dbReference type="ARBA" id="ARBA00012438"/>
    </source>
</evidence>
<dbReference type="GO" id="GO:0000155">
    <property type="term" value="F:phosphorelay sensor kinase activity"/>
    <property type="evidence" value="ECO:0007669"/>
    <property type="project" value="InterPro"/>
</dbReference>
<evidence type="ECO:0000256" key="8">
    <source>
        <dbReference type="ARBA" id="ARBA00022741"/>
    </source>
</evidence>
<dbReference type="Proteomes" id="UP000077349">
    <property type="component" value="Unassembled WGS sequence"/>
</dbReference>
<evidence type="ECO:0000256" key="9">
    <source>
        <dbReference type="ARBA" id="ARBA00022777"/>
    </source>
</evidence>
<dbReference type="STRING" id="178901.AmDm5_0317"/>
<keyword evidence="4" id="KW-0997">Cell inner membrane</keyword>
<dbReference type="PATRIC" id="fig|178901.16.peg.321"/>
<dbReference type="InterPro" id="IPR036097">
    <property type="entry name" value="HisK_dim/P_sf"/>
</dbReference>
<dbReference type="SUPFAM" id="SSF55874">
    <property type="entry name" value="ATPase domain of HSP90 chaperone/DNA topoisomerase II/histidine kinase"/>
    <property type="match status" value="1"/>
</dbReference>
<dbReference type="InterPro" id="IPR003660">
    <property type="entry name" value="HAMP_dom"/>
</dbReference>
<dbReference type="InterPro" id="IPR050980">
    <property type="entry name" value="2C_sensor_his_kinase"/>
</dbReference>
<dbReference type="SUPFAM" id="SSF47384">
    <property type="entry name" value="Homodimeric domain of signal transducing histidine kinase"/>
    <property type="match status" value="1"/>
</dbReference>
<keyword evidence="8" id="KW-0547">Nucleotide-binding</keyword>
<dbReference type="eggNOG" id="COG2205">
    <property type="taxonomic scope" value="Bacteria"/>
</dbReference>
<dbReference type="EMBL" id="LVHD01000003">
    <property type="protein sequence ID" value="OAG78292.1"/>
    <property type="molecule type" value="Genomic_DNA"/>
</dbReference>
<evidence type="ECO:0000256" key="11">
    <source>
        <dbReference type="ARBA" id="ARBA00022989"/>
    </source>
</evidence>
<dbReference type="Pfam" id="PF02518">
    <property type="entry name" value="HATPase_c"/>
    <property type="match status" value="1"/>
</dbReference>
<keyword evidence="12" id="KW-0902">Two-component regulatory system</keyword>
<accession>A0A177GDG2</accession>
<evidence type="ECO:0000313" key="17">
    <source>
        <dbReference type="Proteomes" id="UP000077349"/>
    </source>
</evidence>
<protein>
    <recommendedName>
        <fullName evidence="3">histidine kinase</fullName>
        <ecNumber evidence="3">2.7.13.3</ecNumber>
    </recommendedName>
</protein>
<evidence type="ECO:0000256" key="2">
    <source>
        <dbReference type="ARBA" id="ARBA00004429"/>
    </source>
</evidence>
<dbReference type="PANTHER" id="PTHR44936">
    <property type="entry name" value="SENSOR PROTEIN CREC"/>
    <property type="match status" value="1"/>
</dbReference>
<dbReference type="InterPro" id="IPR004358">
    <property type="entry name" value="Sig_transdc_His_kin-like_C"/>
</dbReference>
<keyword evidence="5" id="KW-0597">Phosphoprotein</keyword>
<keyword evidence="7" id="KW-0812">Transmembrane</keyword>
<dbReference type="InterPro" id="IPR003594">
    <property type="entry name" value="HATPase_dom"/>
</dbReference>
<dbReference type="AlphaFoldDB" id="A0A177GDG2"/>
<evidence type="ECO:0000256" key="7">
    <source>
        <dbReference type="ARBA" id="ARBA00022692"/>
    </source>
</evidence>
<dbReference type="EC" id="2.7.13.3" evidence="3"/>
<evidence type="ECO:0000256" key="13">
    <source>
        <dbReference type="ARBA" id="ARBA00023136"/>
    </source>
</evidence>
<keyword evidence="10" id="KW-0067">ATP-binding</keyword>
<evidence type="ECO:0000256" key="5">
    <source>
        <dbReference type="ARBA" id="ARBA00022553"/>
    </source>
</evidence>
<dbReference type="PRINTS" id="PR00344">
    <property type="entry name" value="BCTRLSENSOR"/>
</dbReference>
<dbReference type="PROSITE" id="PS50109">
    <property type="entry name" value="HIS_KIN"/>
    <property type="match status" value="1"/>
</dbReference>
<dbReference type="InterPro" id="IPR005467">
    <property type="entry name" value="His_kinase_dom"/>
</dbReference>
<dbReference type="Gene3D" id="3.30.565.10">
    <property type="entry name" value="Histidine kinase-like ATPase, C-terminal domain"/>
    <property type="match status" value="1"/>
</dbReference>
<evidence type="ECO:0000259" key="15">
    <source>
        <dbReference type="PROSITE" id="PS50885"/>
    </source>
</evidence>
<name>A0A177GDG2_9PROT</name>
<organism evidence="16 17">
    <name type="scientific">Acetobacter malorum</name>
    <dbReference type="NCBI Taxonomy" id="178901"/>
    <lineage>
        <taxon>Bacteria</taxon>
        <taxon>Pseudomonadati</taxon>
        <taxon>Pseudomonadota</taxon>
        <taxon>Alphaproteobacteria</taxon>
        <taxon>Acetobacterales</taxon>
        <taxon>Acetobacteraceae</taxon>
        <taxon>Acetobacter</taxon>
    </lineage>
</organism>
<dbReference type="GO" id="GO:0005524">
    <property type="term" value="F:ATP binding"/>
    <property type="evidence" value="ECO:0007669"/>
    <property type="project" value="UniProtKB-KW"/>
</dbReference>
<evidence type="ECO:0000313" key="16">
    <source>
        <dbReference type="EMBL" id="OAG78292.1"/>
    </source>
</evidence>
<sequence>MRNIATQADAFGYDIAPDPLPEHGPTEVRRLTHAFNRMQARIAASAEERTRMLIAIGHDLRTPLTRLFMRLELGGEEASPAAMKHDLTLMKKMLNGALHFLREQTDAEKAEAIDLASLLESLCHEFNVVGHTIHYTGPTQLICICQTTALERAMSNLIENGLKYGTEVTISLRTEGRRALIDISDNGPGIPANLLASARLPFYRLDPARASDGGLGLGLSIADAIITRHNGQLSLSNIEPHGLRAHISLPLGTLPAA</sequence>
<comment type="subcellular location">
    <subcellularLocation>
        <location evidence="2">Cell inner membrane</location>
        <topology evidence="2">Multi-pass membrane protein</topology>
    </subcellularLocation>
</comment>